<dbReference type="HAMAP" id="MF_01605">
    <property type="entry name" value="6P_gluconolactonase"/>
    <property type="match status" value="1"/>
</dbReference>
<dbReference type="NCBIfam" id="NF008258">
    <property type="entry name" value="PRK11028.1"/>
    <property type="match status" value="1"/>
</dbReference>
<comment type="function">
    <text evidence="5">Catalyzes the hydrolysis of 6-phosphogluconolactone to 6-phosphogluconate.</text>
</comment>
<dbReference type="GO" id="GO:0005829">
    <property type="term" value="C:cytosol"/>
    <property type="evidence" value="ECO:0007669"/>
    <property type="project" value="TreeGrafter"/>
</dbReference>
<dbReference type="InterPro" id="IPR015943">
    <property type="entry name" value="WD40/YVTN_repeat-like_dom_sf"/>
</dbReference>
<sequence>MMQIIYVASPESQQIYVWKLDDVHGLLELVQVISTFGGAQPIAVHPSRQLLYVGVRPNFGITTYRISPEGLLTDAGTIELLTSPTHLISDKKGKILYCTSYRNNTVSVIPIGKLGVLRRHPIQIIEGLLGCHSANVDNKCATLLWIPCLKENSIRLFKINSFGVLTPDNPCIIKTNIGSGPRHMIFHNFSCCAYIINELTSTVDVIKYGNLQKTPSIIQTISLIPKDINFEGCWAADIHITPNGRWLYCSDRAANIISCFEVLKDTKELKFVNYQFTEEQPRGFAIDYKGEFLVVAGQKSNYISLYQIDINSGKLTMLSRYLAGKGPMWVNIVPFYE</sequence>
<reference evidence="6" key="1">
    <citation type="submission" date="2022-05" db="EMBL/GenBank/DDBJ databases">
        <title>Impact of host demography and evolutionary history on endosymbiont molecular evolution: a test in carpenter ants (Genus Camponotus) and their Blochmannia endosymbionts.</title>
        <authorList>
            <person name="Manthey J.D."/>
            <person name="Giron J.C."/>
            <person name="Hruska J.P."/>
        </authorList>
    </citation>
    <scope>NUCLEOTIDE SEQUENCE</scope>
    <source>
        <strain evidence="6">C-039</strain>
    </source>
</reference>
<evidence type="ECO:0000256" key="1">
    <source>
        <dbReference type="ARBA" id="ARBA00005564"/>
    </source>
</evidence>
<evidence type="ECO:0000256" key="4">
    <source>
        <dbReference type="ARBA" id="ARBA00023277"/>
    </source>
</evidence>
<dbReference type="GO" id="GO:0009051">
    <property type="term" value="P:pentose-phosphate shunt, oxidative branch"/>
    <property type="evidence" value="ECO:0007669"/>
    <property type="project" value="UniProtKB-UniRule"/>
</dbReference>
<dbReference type="InterPro" id="IPR022528">
    <property type="entry name" value="6PGL_YbhE-like"/>
</dbReference>
<dbReference type="PANTHER" id="PTHR30344">
    <property type="entry name" value="6-PHOSPHOGLUCONOLACTONASE-RELATED"/>
    <property type="match status" value="1"/>
</dbReference>
<dbReference type="RefSeq" id="WP_250248868.1">
    <property type="nucleotide sequence ID" value="NZ_CP097753.1"/>
</dbReference>
<gene>
    <name evidence="5 6" type="primary">pgl</name>
    <name evidence="6" type="ORF">M9393_01500</name>
</gene>
<organism evidence="6 7">
    <name type="scientific">Candidatus Blochmannia vicinus</name>
    <name type="common">nom. nud.</name>
    <dbReference type="NCBI Taxonomy" id="251540"/>
    <lineage>
        <taxon>Bacteria</taxon>
        <taxon>Pseudomonadati</taxon>
        <taxon>Pseudomonadota</taxon>
        <taxon>Gammaproteobacteria</taxon>
        <taxon>Enterobacterales</taxon>
        <taxon>Enterobacteriaceae</taxon>
        <taxon>ant endosymbionts</taxon>
        <taxon>Candidatus Blochmanniella</taxon>
    </lineage>
</organism>
<protein>
    <recommendedName>
        <fullName evidence="5">6-phosphogluconolactonase</fullName>
        <shortName evidence="5">6-P-gluconolactonase</shortName>
        <ecNumber evidence="5">3.1.1.31</ecNumber>
    </recommendedName>
</protein>
<evidence type="ECO:0000256" key="5">
    <source>
        <dbReference type="HAMAP-Rule" id="MF_01605"/>
    </source>
</evidence>
<evidence type="ECO:0000313" key="7">
    <source>
        <dbReference type="Proteomes" id="UP001056209"/>
    </source>
</evidence>
<dbReference type="GO" id="GO:0017057">
    <property type="term" value="F:6-phosphogluconolactonase activity"/>
    <property type="evidence" value="ECO:0007669"/>
    <property type="project" value="UniProtKB-UniRule"/>
</dbReference>
<dbReference type="AlphaFoldDB" id="A0A9Q8TWX1"/>
<accession>A0A9Q8TWX1</accession>
<keyword evidence="3 5" id="KW-0378">Hydrolase</keyword>
<dbReference type="SUPFAM" id="SSF50974">
    <property type="entry name" value="Nitrous oxide reductase, N-terminal domain"/>
    <property type="match status" value="1"/>
</dbReference>
<dbReference type="EMBL" id="CP097753">
    <property type="protein sequence ID" value="URJ28412.1"/>
    <property type="molecule type" value="Genomic_DNA"/>
</dbReference>
<evidence type="ECO:0000256" key="3">
    <source>
        <dbReference type="ARBA" id="ARBA00022801"/>
    </source>
</evidence>
<comment type="catalytic activity">
    <reaction evidence="5">
        <text>6-phospho-D-glucono-1,5-lactone + H2O = 6-phospho-D-gluconate + H(+)</text>
        <dbReference type="Rhea" id="RHEA:12556"/>
        <dbReference type="ChEBI" id="CHEBI:15377"/>
        <dbReference type="ChEBI" id="CHEBI:15378"/>
        <dbReference type="ChEBI" id="CHEBI:57955"/>
        <dbReference type="ChEBI" id="CHEBI:58759"/>
        <dbReference type="EC" id="3.1.1.31"/>
    </reaction>
</comment>
<comment type="pathway">
    <text evidence="5">Carbohydrate degradation; pentose phosphate pathway; D-ribulose 5-phosphate from D-glucose 6-phosphate (oxidative stage): step 2/3.</text>
</comment>
<dbReference type="GO" id="GO:0006006">
    <property type="term" value="P:glucose metabolic process"/>
    <property type="evidence" value="ECO:0007669"/>
    <property type="project" value="UniProtKB-KW"/>
</dbReference>
<proteinExistence type="inferred from homology"/>
<dbReference type="EC" id="3.1.1.31" evidence="5"/>
<dbReference type="InterPro" id="IPR050282">
    <property type="entry name" value="Cycloisomerase_2"/>
</dbReference>
<dbReference type="PANTHER" id="PTHR30344:SF1">
    <property type="entry name" value="6-PHOSPHOGLUCONOLACTONASE"/>
    <property type="match status" value="1"/>
</dbReference>
<evidence type="ECO:0000313" key="6">
    <source>
        <dbReference type="EMBL" id="URJ28412.1"/>
    </source>
</evidence>
<keyword evidence="2 5" id="KW-0313">Glucose metabolism</keyword>
<evidence type="ECO:0000256" key="2">
    <source>
        <dbReference type="ARBA" id="ARBA00022526"/>
    </source>
</evidence>
<dbReference type="InterPro" id="IPR019405">
    <property type="entry name" value="Lactonase_7-beta_prop"/>
</dbReference>
<dbReference type="Pfam" id="PF10282">
    <property type="entry name" value="Lactonase"/>
    <property type="match status" value="1"/>
</dbReference>
<comment type="similarity">
    <text evidence="1 5">Belongs to the cycloisomerase 2 family.</text>
</comment>
<keyword evidence="4 5" id="KW-0119">Carbohydrate metabolism</keyword>
<name>A0A9Q8TWX1_9ENTR</name>
<dbReference type="InterPro" id="IPR011045">
    <property type="entry name" value="N2O_reductase_N"/>
</dbReference>
<dbReference type="Proteomes" id="UP001056209">
    <property type="component" value="Chromosome"/>
</dbReference>
<dbReference type="Gene3D" id="2.130.10.10">
    <property type="entry name" value="YVTN repeat-like/Quinoprotein amine dehydrogenase"/>
    <property type="match status" value="1"/>
</dbReference>